<dbReference type="Proteomes" id="UP001497516">
    <property type="component" value="Chromosome 9"/>
</dbReference>
<name>A0AAV2GQA6_9ROSI</name>
<dbReference type="EMBL" id="OZ034822">
    <property type="protein sequence ID" value="CAL1411575.1"/>
    <property type="molecule type" value="Genomic_DNA"/>
</dbReference>
<organism evidence="2 3">
    <name type="scientific">Linum trigynum</name>
    <dbReference type="NCBI Taxonomy" id="586398"/>
    <lineage>
        <taxon>Eukaryota</taxon>
        <taxon>Viridiplantae</taxon>
        <taxon>Streptophyta</taxon>
        <taxon>Embryophyta</taxon>
        <taxon>Tracheophyta</taxon>
        <taxon>Spermatophyta</taxon>
        <taxon>Magnoliopsida</taxon>
        <taxon>eudicotyledons</taxon>
        <taxon>Gunneridae</taxon>
        <taxon>Pentapetalae</taxon>
        <taxon>rosids</taxon>
        <taxon>fabids</taxon>
        <taxon>Malpighiales</taxon>
        <taxon>Linaceae</taxon>
        <taxon>Linum</taxon>
    </lineage>
</organism>
<gene>
    <name evidence="2" type="ORF">LTRI10_LOCUS50922</name>
</gene>
<feature type="compositionally biased region" description="Basic and acidic residues" evidence="1">
    <location>
        <begin position="42"/>
        <end position="51"/>
    </location>
</feature>
<proteinExistence type="predicted"/>
<feature type="compositionally biased region" description="Basic and acidic residues" evidence="1">
    <location>
        <begin position="69"/>
        <end position="79"/>
    </location>
</feature>
<evidence type="ECO:0000313" key="3">
    <source>
        <dbReference type="Proteomes" id="UP001497516"/>
    </source>
</evidence>
<evidence type="ECO:0000256" key="1">
    <source>
        <dbReference type="SAM" id="MobiDB-lite"/>
    </source>
</evidence>
<protein>
    <submittedName>
        <fullName evidence="2">Uncharacterized protein</fullName>
    </submittedName>
</protein>
<reference evidence="2 3" key="1">
    <citation type="submission" date="2024-04" db="EMBL/GenBank/DDBJ databases">
        <authorList>
            <person name="Fracassetti M."/>
        </authorList>
    </citation>
    <scope>NUCLEOTIDE SEQUENCE [LARGE SCALE GENOMIC DNA]</scope>
</reference>
<sequence>MPYFSKRRFRSPHCEIEEEDLGSLVESQKKGEKRDKKATRKKLNDSRKEEGIGGSGERGNGDSGGDRGQWVRKEVCGGS</sequence>
<keyword evidence="3" id="KW-1185">Reference proteome</keyword>
<evidence type="ECO:0000313" key="2">
    <source>
        <dbReference type="EMBL" id="CAL1411575.1"/>
    </source>
</evidence>
<feature type="compositionally biased region" description="Gly residues" evidence="1">
    <location>
        <begin position="52"/>
        <end position="67"/>
    </location>
</feature>
<dbReference type="AlphaFoldDB" id="A0AAV2GQA6"/>
<feature type="region of interest" description="Disordered" evidence="1">
    <location>
        <begin position="18"/>
        <end position="79"/>
    </location>
</feature>
<accession>A0AAV2GQA6</accession>